<protein>
    <recommendedName>
        <fullName evidence="5">Secreted protein</fullName>
    </recommendedName>
</protein>
<feature type="signal peptide" evidence="2">
    <location>
        <begin position="1"/>
        <end position="21"/>
    </location>
</feature>
<organism evidence="3 4">
    <name type="scientific">Coniella lustricola</name>
    <dbReference type="NCBI Taxonomy" id="2025994"/>
    <lineage>
        <taxon>Eukaryota</taxon>
        <taxon>Fungi</taxon>
        <taxon>Dikarya</taxon>
        <taxon>Ascomycota</taxon>
        <taxon>Pezizomycotina</taxon>
        <taxon>Sordariomycetes</taxon>
        <taxon>Sordariomycetidae</taxon>
        <taxon>Diaporthales</taxon>
        <taxon>Schizoparmaceae</taxon>
        <taxon>Coniella</taxon>
    </lineage>
</organism>
<sequence>MITRITFDLGILMLLPRGVGANATAALSSGTANEVAPPNTRTLYAVSGVFPKFGRLDSEDGCTAQRLMDFGDLTLDRRRCNQRNSKSCGHRLQEYREGRGPLSSSHCN</sequence>
<evidence type="ECO:0000256" key="2">
    <source>
        <dbReference type="SAM" id="SignalP"/>
    </source>
</evidence>
<accession>A0A2T3A9J6</accession>
<evidence type="ECO:0000256" key="1">
    <source>
        <dbReference type="SAM" id="MobiDB-lite"/>
    </source>
</evidence>
<name>A0A2T3A9J6_9PEZI</name>
<dbReference type="InParanoid" id="A0A2T3A9J6"/>
<feature type="region of interest" description="Disordered" evidence="1">
    <location>
        <begin position="83"/>
        <end position="108"/>
    </location>
</feature>
<keyword evidence="4" id="KW-1185">Reference proteome</keyword>
<gene>
    <name evidence="3" type="ORF">BD289DRAFT_243396</name>
</gene>
<dbReference type="EMBL" id="KZ678432">
    <property type="protein sequence ID" value="PSR87208.1"/>
    <property type="molecule type" value="Genomic_DNA"/>
</dbReference>
<reference evidence="3 4" key="1">
    <citation type="journal article" date="2018" name="Mycol. Prog.">
        <title>Coniella lustricola, a new species from submerged detritus.</title>
        <authorList>
            <person name="Raudabaugh D.B."/>
            <person name="Iturriaga T."/>
            <person name="Carver A."/>
            <person name="Mondo S."/>
            <person name="Pangilinan J."/>
            <person name="Lipzen A."/>
            <person name="He G."/>
            <person name="Amirebrahimi M."/>
            <person name="Grigoriev I.V."/>
            <person name="Miller A.N."/>
        </authorList>
    </citation>
    <scope>NUCLEOTIDE SEQUENCE [LARGE SCALE GENOMIC DNA]</scope>
    <source>
        <strain evidence="3 4">B22-T-1</strain>
    </source>
</reference>
<proteinExistence type="predicted"/>
<keyword evidence="2" id="KW-0732">Signal</keyword>
<dbReference type="AlphaFoldDB" id="A0A2T3A9J6"/>
<evidence type="ECO:0000313" key="3">
    <source>
        <dbReference type="EMBL" id="PSR87208.1"/>
    </source>
</evidence>
<evidence type="ECO:0008006" key="5">
    <source>
        <dbReference type="Google" id="ProtNLM"/>
    </source>
</evidence>
<dbReference type="Proteomes" id="UP000241462">
    <property type="component" value="Unassembled WGS sequence"/>
</dbReference>
<feature type="chain" id="PRO_5015468329" description="Secreted protein" evidence="2">
    <location>
        <begin position="22"/>
        <end position="108"/>
    </location>
</feature>
<evidence type="ECO:0000313" key="4">
    <source>
        <dbReference type="Proteomes" id="UP000241462"/>
    </source>
</evidence>